<evidence type="ECO:0000313" key="2">
    <source>
        <dbReference type="EMBL" id="POG67622.1"/>
    </source>
</evidence>
<comment type="caution">
    <text evidence="2">The sequence shown here is derived from an EMBL/GenBank/DDBJ whole genome shotgun (WGS) entry which is preliminary data.</text>
</comment>
<sequence>MNNVLCAYKITLVLFVLFSLLFRFQQFRLIAFILTHCLFFLPAISFALIMFIFDTRTFFSPGNFFFDTLFFSPSDFFWYTDFFSPGNFFALITFIFGTLTFFEILWIFLKENIVLTEKKQLIII</sequence>
<organism evidence="2 3">
    <name type="scientific">Rhizophagus irregularis (strain DAOM 181602 / DAOM 197198 / MUCL 43194)</name>
    <name type="common">Arbuscular mycorrhizal fungus</name>
    <name type="synonym">Glomus intraradices</name>
    <dbReference type="NCBI Taxonomy" id="747089"/>
    <lineage>
        <taxon>Eukaryota</taxon>
        <taxon>Fungi</taxon>
        <taxon>Fungi incertae sedis</taxon>
        <taxon>Mucoromycota</taxon>
        <taxon>Glomeromycotina</taxon>
        <taxon>Glomeromycetes</taxon>
        <taxon>Glomerales</taxon>
        <taxon>Glomeraceae</taxon>
        <taxon>Rhizophagus</taxon>
    </lineage>
</organism>
<keyword evidence="3" id="KW-1185">Reference proteome</keyword>
<dbReference type="Proteomes" id="UP000018888">
    <property type="component" value="Unassembled WGS sequence"/>
</dbReference>
<reference evidence="2 3" key="2">
    <citation type="journal article" date="2018" name="New Phytol.">
        <title>High intraspecific genome diversity in the model arbuscular mycorrhizal symbiont Rhizophagus irregularis.</title>
        <authorList>
            <person name="Chen E.C.H."/>
            <person name="Morin E."/>
            <person name="Beaudet D."/>
            <person name="Noel J."/>
            <person name="Yildirir G."/>
            <person name="Ndikumana S."/>
            <person name="Charron P."/>
            <person name="St-Onge C."/>
            <person name="Giorgi J."/>
            <person name="Kruger M."/>
            <person name="Marton T."/>
            <person name="Ropars J."/>
            <person name="Grigoriev I.V."/>
            <person name="Hainaut M."/>
            <person name="Henrissat B."/>
            <person name="Roux C."/>
            <person name="Martin F."/>
            <person name="Corradi N."/>
        </authorList>
    </citation>
    <scope>NUCLEOTIDE SEQUENCE [LARGE SCALE GENOMIC DNA]</scope>
    <source>
        <strain evidence="2 3">DAOM 197198</strain>
    </source>
</reference>
<dbReference type="AlphaFoldDB" id="A0A2P4PQI9"/>
<evidence type="ECO:0000313" key="3">
    <source>
        <dbReference type="Proteomes" id="UP000018888"/>
    </source>
</evidence>
<keyword evidence="1" id="KW-0812">Transmembrane</keyword>
<dbReference type="EMBL" id="AUPC02000168">
    <property type="protein sequence ID" value="POG67622.1"/>
    <property type="molecule type" value="Genomic_DNA"/>
</dbReference>
<evidence type="ECO:0000256" key="1">
    <source>
        <dbReference type="SAM" id="Phobius"/>
    </source>
</evidence>
<feature type="transmembrane region" description="Helical" evidence="1">
    <location>
        <begin position="29"/>
        <end position="53"/>
    </location>
</feature>
<reference evidence="2 3" key="1">
    <citation type="journal article" date="2013" name="Proc. Natl. Acad. Sci. U.S.A.">
        <title>Genome of an arbuscular mycorrhizal fungus provides insight into the oldest plant symbiosis.</title>
        <authorList>
            <person name="Tisserant E."/>
            <person name="Malbreil M."/>
            <person name="Kuo A."/>
            <person name="Kohler A."/>
            <person name="Symeonidi A."/>
            <person name="Balestrini R."/>
            <person name="Charron P."/>
            <person name="Duensing N."/>
            <person name="Frei Dit Frey N."/>
            <person name="Gianinazzi-Pearson V."/>
            <person name="Gilbert L.B."/>
            <person name="Handa Y."/>
            <person name="Herr J.R."/>
            <person name="Hijri M."/>
            <person name="Koul R."/>
            <person name="Kawaguchi M."/>
            <person name="Krajinski F."/>
            <person name="Lammers P.J."/>
            <person name="Masclaux F.G."/>
            <person name="Murat C."/>
            <person name="Morin E."/>
            <person name="Ndikumana S."/>
            <person name="Pagni M."/>
            <person name="Petitpierre D."/>
            <person name="Requena N."/>
            <person name="Rosikiewicz P."/>
            <person name="Riley R."/>
            <person name="Saito K."/>
            <person name="San Clemente H."/>
            <person name="Shapiro H."/>
            <person name="van Tuinen D."/>
            <person name="Becard G."/>
            <person name="Bonfante P."/>
            <person name="Paszkowski U."/>
            <person name="Shachar-Hill Y.Y."/>
            <person name="Tuskan G.A."/>
            <person name="Young P.W."/>
            <person name="Sanders I.R."/>
            <person name="Henrissat B."/>
            <person name="Rensing S.A."/>
            <person name="Grigoriev I.V."/>
            <person name="Corradi N."/>
            <person name="Roux C."/>
            <person name="Martin F."/>
        </authorList>
    </citation>
    <scope>NUCLEOTIDE SEQUENCE [LARGE SCALE GENOMIC DNA]</scope>
    <source>
        <strain evidence="2 3">DAOM 197198</strain>
    </source>
</reference>
<gene>
    <name evidence="2" type="ORF">GLOIN_2v1645742</name>
</gene>
<feature type="transmembrane region" description="Helical" evidence="1">
    <location>
        <begin position="6"/>
        <end position="22"/>
    </location>
</feature>
<keyword evidence="1" id="KW-0472">Membrane</keyword>
<feature type="transmembrane region" description="Helical" evidence="1">
    <location>
        <begin position="88"/>
        <end position="109"/>
    </location>
</feature>
<accession>A0A2P4PQI9</accession>
<proteinExistence type="predicted"/>
<keyword evidence="1" id="KW-1133">Transmembrane helix</keyword>
<protein>
    <submittedName>
        <fullName evidence="2">Uncharacterized protein</fullName>
    </submittedName>
</protein>
<name>A0A2P4PQI9_RHIID</name>